<evidence type="ECO:0000313" key="3">
    <source>
        <dbReference type="EMBL" id="MDI1491869.1"/>
    </source>
</evidence>
<feature type="compositionally biased region" description="Basic and acidic residues" evidence="2">
    <location>
        <begin position="192"/>
        <end position="201"/>
    </location>
</feature>
<reference evidence="3" key="1">
    <citation type="journal article" date="2023" name="Genome Biol. Evol.">
        <title>First Whole Genome Sequence and Flow Cytometry Genome Size Data for the Lichen-Forming Fungus Ramalina farinacea (Ascomycota).</title>
        <authorList>
            <person name="Llewellyn T."/>
            <person name="Mian S."/>
            <person name="Hill R."/>
            <person name="Leitch I.J."/>
            <person name="Gaya E."/>
        </authorList>
    </citation>
    <scope>NUCLEOTIDE SEQUENCE</scope>
    <source>
        <strain evidence="3">LIQ254RAFAR</strain>
    </source>
</reference>
<dbReference type="Proteomes" id="UP001161017">
    <property type="component" value="Unassembled WGS sequence"/>
</dbReference>
<keyword evidence="1" id="KW-0175">Coiled coil</keyword>
<evidence type="ECO:0000256" key="1">
    <source>
        <dbReference type="SAM" id="Coils"/>
    </source>
</evidence>
<protein>
    <submittedName>
        <fullName evidence="3">Uncharacterized protein</fullName>
    </submittedName>
</protein>
<name>A0AA43QUL7_9LECA</name>
<feature type="compositionally biased region" description="Basic and acidic residues" evidence="2">
    <location>
        <begin position="173"/>
        <end position="182"/>
    </location>
</feature>
<evidence type="ECO:0000313" key="4">
    <source>
        <dbReference type="Proteomes" id="UP001161017"/>
    </source>
</evidence>
<dbReference type="AlphaFoldDB" id="A0AA43QUL7"/>
<organism evidence="3 4">
    <name type="scientific">Ramalina farinacea</name>
    <dbReference type="NCBI Taxonomy" id="258253"/>
    <lineage>
        <taxon>Eukaryota</taxon>
        <taxon>Fungi</taxon>
        <taxon>Dikarya</taxon>
        <taxon>Ascomycota</taxon>
        <taxon>Pezizomycotina</taxon>
        <taxon>Lecanoromycetes</taxon>
        <taxon>OSLEUM clade</taxon>
        <taxon>Lecanoromycetidae</taxon>
        <taxon>Lecanorales</taxon>
        <taxon>Lecanorineae</taxon>
        <taxon>Ramalinaceae</taxon>
        <taxon>Ramalina</taxon>
    </lineage>
</organism>
<comment type="caution">
    <text evidence="3">The sequence shown here is derived from an EMBL/GenBank/DDBJ whole genome shotgun (WGS) entry which is preliminary data.</text>
</comment>
<feature type="region of interest" description="Disordered" evidence="2">
    <location>
        <begin position="167"/>
        <end position="201"/>
    </location>
</feature>
<evidence type="ECO:0000256" key="2">
    <source>
        <dbReference type="SAM" id="MobiDB-lite"/>
    </source>
</evidence>
<gene>
    <name evidence="3" type="ORF">OHK93_003080</name>
</gene>
<dbReference type="EMBL" id="JAPUFD010000016">
    <property type="protein sequence ID" value="MDI1491869.1"/>
    <property type="molecule type" value="Genomic_DNA"/>
</dbReference>
<feature type="coiled-coil region" evidence="1">
    <location>
        <begin position="127"/>
        <end position="154"/>
    </location>
</feature>
<sequence>MSPISLVPARPREAPGIVYSKIQNVELHLNLYRAADGIDNLQTFRTRFKVFEPLRLLSLDKVFVTVFILNRKGRIAMQPRDGERTSLTRSFRDRLLNPTITKQDMADTLQDEIEDLEYSVRTSGSKCKALLRQVAELQEQADRLQAQADQHQLKVDEDRDGLQRLQSVLSRNDPSEMSKEMQLRTGDCLELSGRDGENLAE</sequence>
<accession>A0AA43QUL7</accession>
<proteinExistence type="predicted"/>
<keyword evidence="4" id="KW-1185">Reference proteome</keyword>